<feature type="chain" id="PRO_5036447451" evidence="2">
    <location>
        <begin position="22"/>
        <end position="1616"/>
    </location>
</feature>
<feature type="compositionally biased region" description="Low complexity" evidence="1">
    <location>
        <begin position="438"/>
        <end position="449"/>
    </location>
</feature>
<feature type="region of interest" description="Disordered" evidence="1">
    <location>
        <begin position="688"/>
        <end position="722"/>
    </location>
</feature>
<dbReference type="EnsemblMetazoa" id="G25128.1">
    <property type="protein sequence ID" value="G25128.1:cds"/>
    <property type="gene ID" value="G25128"/>
</dbReference>
<feature type="region of interest" description="Disordered" evidence="1">
    <location>
        <begin position="129"/>
        <end position="339"/>
    </location>
</feature>
<feature type="compositionally biased region" description="Basic residues" evidence="1">
    <location>
        <begin position="129"/>
        <end position="142"/>
    </location>
</feature>
<evidence type="ECO:0000256" key="1">
    <source>
        <dbReference type="SAM" id="MobiDB-lite"/>
    </source>
</evidence>
<feature type="compositionally biased region" description="Low complexity" evidence="1">
    <location>
        <begin position="1459"/>
        <end position="1477"/>
    </location>
</feature>
<feature type="region of interest" description="Disordered" evidence="1">
    <location>
        <begin position="384"/>
        <end position="508"/>
    </location>
</feature>
<dbReference type="Proteomes" id="UP000005408">
    <property type="component" value="Unassembled WGS sequence"/>
</dbReference>
<keyword evidence="2" id="KW-0732">Signal</keyword>
<feature type="region of interest" description="Disordered" evidence="1">
    <location>
        <begin position="811"/>
        <end position="835"/>
    </location>
</feature>
<feature type="compositionally biased region" description="Polar residues" evidence="1">
    <location>
        <begin position="224"/>
        <end position="249"/>
    </location>
</feature>
<feature type="compositionally biased region" description="Basic and acidic residues" evidence="1">
    <location>
        <begin position="310"/>
        <end position="319"/>
    </location>
</feature>
<feature type="compositionally biased region" description="Polar residues" evidence="1">
    <location>
        <begin position="472"/>
        <end position="485"/>
    </location>
</feature>
<feature type="compositionally biased region" description="Polar residues" evidence="1">
    <location>
        <begin position="270"/>
        <end position="286"/>
    </location>
</feature>
<protein>
    <submittedName>
        <fullName evidence="3">Uncharacterized protein</fullName>
    </submittedName>
</protein>
<organism evidence="3 4">
    <name type="scientific">Magallana gigas</name>
    <name type="common">Pacific oyster</name>
    <name type="synonym">Crassostrea gigas</name>
    <dbReference type="NCBI Taxonomy" id="29159"/>
    <lineage>
        <taxon>Eukaryota</taxon>
        <taxon>Metazoa</taxon>
        <taxon>Spiralia</taxon>
        <taxon>Lophotrochozoa</taxon>
        <taxon>Mollusca</taxon>
        <taxon>Bivalvia</taxon>
        <taxon>Autobranchia</taxon>
        <taxon>Pteriomorphia</taxon>
        <taxon>Ostreida</taxon>
        <taxon>Ostreoidea</taxon>
        <taxon>Ostreidae</taxon>
        <taxon>Magallana</taxon>
    </lineage>
</organism>
<feature type="region of interest" description="Disordered" evidence="1">
    <location>
        <begin position="561"/>
        <end position="597"/>
    </location>
</feature>
<feature type="compositionally biased region" description="Polar residues" evidence="1">
    <location>
        <begin position="384"/>
        <end position="417"/>
    </location>
</feature>
<reference evidence="3" key="1">
    <citation type="submission" date="2022-08" db="UniProtKB">
        <authorList>
            <consortium name="EnsemblMetazoa"/>
        </authorList>
    </citation>
    <scope>IDENTIFICATION</scope>
    <source>
        <strain evidence="3">05x7-T-G4-1.051#20</strain>
    </source>
</reference>
<feature type="compositionally biased region" description="Polar residues" evidence="1">
    <location>
        <begin position="495"/>
        <end position="506"/>
    </location>
</feature>
<evidence type="ECO:0000256" key="2">
    <source>
        <dbReference type="SAM" id="SignalP"/>
    </source>
</evidence>
<feature type="region of interest" description="Disordered" evidence="1">
    <location>
        <begin position="1022"/>
        <end position="1045"/>
    </location>
</feature>
<feature type="compositionally biased region" description="Low complexity" evidence="1">
    <location>
        <begin position="254"/>
        <end position="269"/>
    </location>
</feature>
<evidence type="ECO:0000313" key="3">
    <source>
        <dbReference type="EnsemblMetazoa" id="G25128.1:cds"/>
    </source>
</evidence>
<keyword evidence="4" id="KW-1185">Reference proteome</keyword>
<feature type="compositionally biased region" description="Low complexity" evidence="1">
    <location>
        <begin position="708"/>
        <end position="722"/>
    </location>
</feature>
<feature type="compositionally biased region" description="Polar residues" evidence="1">
    <location>
        <begin position="295"/>
        <end position="309"/>
    </location>
</feature>
<feature type="region of interest" description="Disordered" evidence="1">
    <location>
        <begin position="1385"/>
        <end position="1415"/>
    </location>
</feature>
<name>A0A8W8KSL7_MAGGI</name>
<sequence length="1616" mass="179243">MAPMRGLWVLLLVLYLDSANSQWGLSFGWFWGNLEDLKSSTVESGVVKSSSYIPGSRTKTSLFGNGDGSSSEEDSFAILSSIVDRQERNTPLRPRNGKGLGKKKRLRKYRKRNKALRRTQQYRKGLQAIRKKYNNHVRRKYSNRPYKEENKYTQQNREPIKYGSHTNPSTSQGRQKTTTLEDIVSGIHGSQGTINPTESGPQSSRPVPPGKQKSTTLEEIVNGNYDSQSSINPTEYGPQSNSHGTQKASTLEEIISGSHGIPSPSVIPGTQSNGQTILRSQPQGRNPNVIRKNSRNVSNRAGNIGTTSRGELEVEHGNETEATDAPESEGRTTLPTTTTTEFTTPEVEYEKEYYDGMDLFGFGPDPFYSNLGLSRGDNIYENGFTTPLTKTQQENRNSNAKTQSKGQTLNTQASPLKSNDVAAKDLETAPHSAHDSQNNKTVSNGSNNNIKDFKKGESSPASLPAVTEHASAHSTSAVHPQQNKNLSKDVDIHSQRSLSRKPQTVSIPKEAENRYLMKHGKVPHKQQQEKTDNQFNLHADHPQAWKSYDIVNPQQHLLTDSRSNIQSSKSVSSGPTNVKPTQYQMSDSSTPSIESQSLSKIAWKSSKGSDFTVGKNNGQKTNQEVNKEGITSFDKQFRNNQNVQTYNRVGSGRTNYIERNSFQTSGVQAHSPPAHGGKSSIHNNSIMKGNDQGTSLPLRGSDAGGGANNANPSPGDNITNGKNGKKINALFLTPAQKAKKNSEYSSKIEKTWVDGFLPDKNSINEQSVKGIDPSHKNIKGNEPGPKTINSLFSLTETASEDKNAQLQQYRKQSIASKPSVPPRVHSSEMHNSASSNTISVVPKVRNINDSKQNYISSNTQSKPNLDTAIKKRPMSTLSHMSSSVTAIPSHIPQSSWDRSVNDRMSHKYGKPILGGGKSATMADHHRKDSIKDIRRLNVDKTENIKVFDRIKQRGINTQESANGVHRIPTTSDTLIIPSKSRISIVADIKNDIHQSKPHKTSSFVENTSTKDQTKAQLNEAPLNTPQKVKPPNLISEGFPSRMNKVSSNNTAEETEIIPDIPGQGDVHIKLPEIPTRLTKALGQRDRTNSHQKSPPAPPVVVEQIQIPNKSTFSFPNSNKTQEAKSTSIDGTLANLQRPEETANKLKLTLLETEQKPHTRVAAPNAVKSNKRQETKKKIIQAQDIQLIPYSNAIPLDKIMRKQQNHFRKSPSIHSSTNMHGLGKRLTSAEVMNTPNKKERKRPLLTTNKFLNQNHMNSTKVHHKRTGGGRNIIPEMKFQINKKTPSGKITSPNAREYQSSPVKIEKITKHPKVSLLSKYQKKPMQKSELNAIVGIKRISPMGYNKQAANDKKYRQNHPNGLSNSNGLKKMVGSGRRFNIKPKAVVTDSPKKTTPVGENEFEQEMNGPANKVKPSGGLKTTFNPATENEIEVGGITTLRSSSSSTSPISVSGETESEGEEQTMTSKIQQTTEQSTSTQQDEMEYEYEYEYSTTTDVNGRMGSDRDPSVVGTAGDNIFSGSWKDAARQNAREIALEMEGTWTAVNASVIGRQNTCPSYKMRYQRNAVVFDTIDEQCRIIITWNKRQQREQVKEKLWWGINTYYRSRSVYVPVVTYVDLR</sequence>
<feature type="compositionally biased region" description="Polar residues" evidence="1">
    <location>
        <begin position="164"/>
        <end position="180"/>
    </location>
</feature>
<accession>A0A8W8KSL7</accession>
<feature type="compositionally biased region" description="Basic and acidic residues" evidence="1">
    <location>
        <begin position="422"/>
        <end position="434"/>
    </location>
</feature>
<feature type="signal peptide" evidence="2">
    <location>
        <begin position="1"/>
        <end position="21"/>
    </location>
</feature>
<feature type="region of interest" description="Disordered" evidence="1">
    <location>
        <begin position="87"/>
        <end position="107"/>
    </location>
</feature>
<feature type="compositionally biased region" description="Polar residues" evidence="1">
    <location>
        <begin position="188"/>
        <end position="205"/>
    </location>
</feature>
<feature type="region of interest" description="Disordered" evidence="1">
    <location>
        <begin position="1435"/>
        <end position="1479"/>
    </location>
</feature>
<evidence type="ECO:0000313" key="4">
    <source>
        <dbReference type="Proteomes" id="UP000005408"/>
    </source>
</evidence>
<feature type="compositionally biased region" description="Low complexity" evidence="1">
    <location>
        <begin position="1438"/>
        <end position="1451"/>
    </location>
</feature>
<proteinExistence type="predicted"/>